<sequence length="232" mass="25791">MKILTQAEEDAHYQAVLKNGAAWGSTGLVAGMAGALTMNRYWASFRGLTLPLKAFAVTSVATFALIIGADRGSRAYDEKMIENAGIGWGDESLERKLGLTDKLEEHKRLRAERLGTRGKLLDHFKEHQYHYVLGSWAASMIGSFGFIATQPMPFSQKIVQARMYAQGLTVAVIMASAALASASTSGDEAFEEQSQDRREGSMYKFKKGSPHELAERRMREEQRSEYAQRETE</sequence>
<evidence type="ECO:0000256" key="3">
    <source>
        <dbReference type="ARBA" id="ARBA00022989"/>
    </source>
</evidence>
<proteinExistence type="predicted"/>
<feature type="domain" description="HIG1" evidence="7">
    <location>
        <begin position="101"/>
        <end position="191"/>
    </location>
</feature>
<evidence type="ECO:0000256" key="2">
    <source>
        <dbReference type="ARBA" id="ARBA00022692"/>
    </source>
</evidence>
<keyword evidence="2 6" id="KW-0812">Transmembrane</keyword>
<feature type="transmembrane region" description="Helical" evidence="6">
    <location>
        <begin position="20"/>
        <end position="38"/>
    </location>
</feature>
<evidence type="ECO:0000313" key="9">
    <source>
        <dbReference type="Proteomes" id="UP000886653"/>
    </source>
</evidence>
<name>A0A9P6NA25_9BASI</name>
<dbReference type="PANTHER" id="PTHR28018">
    <property type="entry name" value="RESPIRATORY SUPERCOMPLEX FACTOR 2, MITOCHONDRIAL"/>
    <property type="match status" value="1"/>
</dbReference>
<dbReference type="Pfam" id="PF04588">
    <property type="entry name" value="HIG_1_N"/>
    <property type="match status" value="1"/>
</dbReference>
<dbReference type="InterPro" id="IPR040153">
    <property type="entry name" value="Rcf2"/>
</dbReference>
<comment type="caution">
    <text evidence="8">The sequence shown here is derived from an EMBL/GenBank/DDBJ whole genome shotgun (WGS) entry which is preliminary data.</text>
</comment>
<dbReference type="PROSITE" id="PS51503">
    <property type="entry name" value="HIG1"/>
    <property type="match status" value="1"/>
</dbReference>
<keyword evidence="4 6" id="KW-0472">Membrane</keyword>
<feature type="region of interest" description="Disordered" evidence="5">
    <location>
        <begin position="184"/>
        <end position="232"/>
    </location>
</feature>
<evidence type="ECO:0000256" key="6">
    <source>
        <dbReference type="SAM" id="Phobius"/>
    </source>
</evidence>
<dbReference type="EMBL" id="MU167478">
    <property type="protein sequence ID" value="KAG0140075.1"/>
    <property type="molecule type" value="Genomic_DNA"/>
</dbReference>
<feature type="transmembrane region" description="Helical" evidence="6">
    <location>
        <begin position="129"/>
        <end position="149"/>
    </location>
</feature>
<feature type="transmembrane region" description="Helical" evidence="6">
    <location>
        <begin position="50"/>
        <end position="69"/>
    </location>
</feature>
<dbReference type="GO" id="GO:0033617">
    <property type="term" value="P:mitochondrial respiratory chain complex IV assembly"/>
    <property type="evidence" value="ECO:0007669"/>
    <property type="project" value="TreeGrafter"/>
</dbReference>
<dbReference type="InterPro" id="IPR007667">
    <property type="entry name" value="Hypoxia_induced_domain"/>
</dbReference>
<dbReference type="AlphaFoldDB" id="A0A9P6NA25"/>
<gene>
    <name evidence="8" type="ORF">CROQUDRAFT_665675</name>
</gene>
<reference evidence="8" key="1">
    <citation type="submission" date="2013-11" db="EMBL/GenBank/DDBJ databases">
        <title>Genome sequence of the fusiform rust pathogen reveals effectors for host alternation and coevolution with pine.</title>
        <authorList>
            <consortium name="DOE Joint Genome Institute"/>
            <person name="Smith K."/>
            <person name="Pendleton A."/>
            <person name="Kubisiak T."/>
            <person name="Anderson C."/>
            <person name="Salamov A."/>
            <person name="Aerts A."/>
            <person name="Riley R."/>
            <person name="Clum A."/>
            <person name="Lindquist E."/>
            <person name="Ence D."/>
            <person name="Campbell M."/>
            <person name="Kronenberg Z."/>
            <person name="Feau N."/>
            <person name="Dhillon B."/>
            <person name="Hamelin R."/>
            <person name="Burleigh J."/>
            <person name="Smith J."/>
            <person name="Yandell M."/>
            <person name="Nelson C."/>
            <person name="Grigoriev I."/>
            <person name="Davis J."/>
        </authorList>
    </citation>
    <scope>NUCLEOTIDE SEQUENCE</scope>
    <source>
        <strain evidence="8">G11</strain>
    </source>
</reference>
<dbReference type="PANTHER" id="PTHR28018:SF3">
    <property type="entry name" value="RESPIRATORY SUPERCOMPLEX FACTOR 2, MITOCHONDRIAL"/>
    <property type="match status" value="1"/>
</dbReference>
<evidence type="ECO:0000256" key="5">
    <source>
        <dbReference type="SAM" id="MobiDB-lite"/>
    </source>
</evidence>
<dbReference type="OrthoDB" id="1915122at2759"/>
<accession>A0A9P6NA25</accession>
<comment type="subcellular location">
    <subcellularLocation>
        <location evidence="1">Mitochondrion</location>
    </subcellularLocation>
</comment>
<evidence type="ECO:0000259" key="7">
    <source>
        <dbReference type="PROSITE" id="PS51503"/>
    </source>
</evidence>
<organism evidence="8 9">
    <name type="scientific">Cronartium quercuum f. sp. fusiforme G11</name>
    <dbReference type="NCBI Taxonomy" id="708437"/>
    <lineage>
        <taxon>Eukaryota</taxon>
        <taxon>Fungi</taxon>
        <taxon>Dikarya</taxon>
        <taxon>Basidiomycota</taxon>
        <taxon>Pucciniomycotina</taxon>
        <taxon>Pucciniomycetes</taxon>
        <taxon>Pucciniales</taxon>
        <taxon>Coleosporiaceae</taxon>
        <taxon>Cronartium</taxon>
    </lineage>
</organism>
<feature type="compositionally biased region" description="Basic and acidic residues" evidence="5">
    <location>
        <begin position="209"/>
        <end position="232"/>
    </location>
</feature>
<dbReference type="GO" id="GO:0005739">
    <property type="term" value="C:mitochondrion"/>
    <property type="evidence" value="ECO:0007669"/>
    <property type="project" value="UniProtKB-SubCell"/>
</dbReference>
<protein>
    <recommendedName>
        <fullName evidence="7">HIG1 domain-containing protein</fullName>
    </recommendedName>
</protein>
<evidence type="ECO:0000256" key="1">
    <source>
        <dbReference type="ARBA" id="ARBA00004173"/>
    </source>
</evidence>
<evidence type="ECO:0000313" key="8">
    <source>
        <dbReference type="EMBL" id="KAG0140075.1"/>
    </source>
</evidence>
<evidence type="ECO:0000256" key="4">
    <source>
        <dbReference type="ARBA" id="ARBA00023136"/>
    </source>
</evidence>
<keyword evidence="3 6" id="KW-1133">Transmembrane helix</keyword>
<keyword evidence="9" id="KW-1185">Reference proteome</keyword>
<feature type="transmembrane region" description="Helical" evidence="6">
    <location>
        <begin position="161"/>
        <end position="182"/>
    </location>
</feature>
<dbReference type="Proteomes" id="UP000886653">
    <property type="component" value="Unassembled WGS sequence"/>
</dbReference>